<feature type="compositionally biased region" description="Basic and acidic residues" evidence="1">
    <location>
        <begin position="110"/>
        <end position="122"/>
    </location>
</feature>
<feature type="compositionally biased region" description="Basic and acidic residues" evidence="1">
    <location>
        <begin position="92"/>
        <end position="103"/>
    </location>
</feature>
<evidence type="ECO:0000256" key="1">
    <source>
        <dbReference type="SAM" id="MobiDB-lite"/>
    </source>
</evidence>
<proteinExistence type="predicted"/>
<organism evidence="2">
    <name type="scientific">Lotharella globosa</name>
    <dbReference type="NCBI Taxonomy" id="91324"/>
    <lineage>
        <taxon>Eukaryota</taxon>
        <taxon>Sar</taxon>
        <taxon>Rhizaria</taxon>
        <taxon>Cercozoa</taxon>
        <taxon>Chlorarachniophyceae</taxon>
        <taxon>Lotharella</taxon>
    </lineage>
</organism>
<gene>
    <name evidence="2" type="ORF">LGLO00237_LOCUS22415</name>
</gene>
<dbReference type="EMBL" id="HBIV01031439">
    <property type="protein sequence ID" value="CAE0670775.1"/>
    <property type="molecule type" value="Transcribed_RNA"/>
</dbReference>
<feature type="compositionally biased region" description="Basic and acidic residues" evidence="1">
    <location>
        <begin position="141"/>
        <end position="158"/>
    </location>
</feature>
<feature type="region of interest" description="Disordered" evidence="1">
    <location>
        <begin position="1"/>
        <end position="46"/>
    </location>
</feature>
<sequence length="158" mass="17645">MADDPEENKSSAVEPAKVKKEKKKKKKKKKKKAAAGFSLPSASDMLENTTSEFIQESKPAAINYFEKKDEAKEKIPAESSEAAQSGPSLSEIKARQDALDLKKLSGLAGKKRENMTFKEREARKRRRGQVSRNGAGGSYVENEKRLLREMNKSDSVRL</sequence>
<feature type="region of interest" description="Disordered" evidence="1">
    <location>
        <begin position="71"/>
        <end position="158"/>
    </location>
</feature>
<name>A0A7S3Z3P2_9EUKA</name>
<dbReference type="AlphaFoldDB" id="A0A7S3Z3P2"/>
<evidence type="ECO:0000313" key="2">
    <source>
        <dbReference type="EMBL" id="CAE0670775.1"/>
    </source>
</evidence>
<accession>A0A7S3Z3P2</accession>
<reference evidence="2" key="1">
    <citation type="submission" date="2021-01" db="EMBL/GenBank/DDBJ databases">
        <authorList>
            <person name="Corre E."/>
            <person name="Pelletier E."/>
            <person name="Niang G."/>
            <person name="Scheremetjew M."/>
            <person name="Finn R."/>
            <person name="Kale V."/>
            <person name="Holt S."/>
            <person name="Cochrane G."/>
            <person name="Meng A."/>
            <person name="Brown T."/>
            <person name="Cohen L."/>
        </authorList>
    </citation>
    <scope>NUCLEOTIDE SEQUENCE</scope>
    <source>
        <strain evidence="2">CCCM811</strain>
    </source>
</reference>
<feature type="compositionally biased region" description="Basic residues" evidence="1">
    <location>
        <begin position="19"/>
        <end position="33"/>
    </location>
</feature>
<protein>
    <submittedName>
        <fullName evidence="2">Uncharacterized protein</fullName>
    </submittedName>
</protein>